<dbReference type="InterPro" id="IPR046029">
    <property type="entry name" value="DUF5987"/>
</dbReference>
<dbReference type="RefSeq" id="WP_073969467.1">
    <property type="nucleotide sequence ID" value="NZ_CP098740.1"/>
</dbReference>
<protein>
    <submittedName>
        <fullName evidence="1">DUF5987 family protein</fullName>
    </submittedName>
</protein>
<dbReference type="Proteomes" id="UP001164963">
    <property type="component" value="Chromosome"/>
</dbReference>
<accession>A0ABY6Q217</accession>
<proteinExistence type="predicted"/>
<keyword evidence="2" id="KW-1185">Reference proteome</keyword>
<evidence type="ECO:0000313" key="1">
    <source>
        <dbReference type="EMBL" id="UZK58069.1"/>
    </source>
</evidence>
<gene>
    <name evidence="1" type="ORF">NEH16_31885</name>
</gene>
<name>A0ABY6Q217_9ACTN</name>
<reference evidence="1" key="1">
    <citation type="journal article" date="2022" name="Front. Microbiol.">
        <title>Mirubactin C rescues the lethal effect of cell wall biosynthesis mutations in Bacillus subtilis.</title>
        <authorList>
            <person name="Kepplinger B."/>
            <person name="Wen X."/>
            <person name="Tyler A.R."/>
            <person name="Kim B.Y."/>
            <person name="Brown J."/>
            <person name="Banks P."/>
            <person name="Dashti Y."/>
            <person name="Mackenzie E.S."/>
            <person name="Wills C."/>
            <person name="Kawai Y."/>
            <person name="Waldron K.J."/>
            <person name="Allenby N.E.E."/>
            <person name="Wu L.J."/>
            <person name="Hall M.J."/>
            <person name="Errington J."/>
        </authorList>
    </citation>
    <scope>NUCLEOTIDE SEQUENCE</scope>
    <source>
        <strain evidence="1">MDA8-470</strain>
    </source>
</reference>
<organism evidence="1 2">
    <name type="scientific">Streptomyces drozdowiczii</name>
    <dbReference type="NCBI Taxonomy" id="202862"/>
    <lineage>
        <taxon>Bacteria</taxon>
        <taxon>Bacillati</taxon>
        <taxon>Actinomycetota</taxon>
        <taxon>Actinomycetes</taxon>
        <taxon>Kitasatosporales</taxon>
        <taxon>Streptomycetaceae</taxon>
        <taxon>Streptomyces</taxon>
    </lineage>
</organism>
<evidence type="ECO:0000313" key="2">
    <source>
        <dbReference type="Proteomes" id="UP001164963"/>
    </source>
</evidence>
<dbReference type="EMBL" id="CP098740">
    <property type="protein sequence ID" value="UZK58069.1"/>
    <property type="molecule type" value="Genomic_DNA"/>
</dbReference>
<sequence length="190" mass="19845">MTDGTGRQAADSAQLTLEAFADTIIPGEKRGPEDRAVAGAATGGGAVAAGALDLLRWDATGMSEGVDGLAELLDEHARGYAGQHGLELDATVPPFVALDFEHRTELVKRLTATGHPEREFWILLALFSNMSFDSAAHLHTAEALAADHPGLAALGITPPGADGFWRFTKPGYGRPLARLHPDTTPSGSPA</sequence>
<dbReference type="Pfam" id="PF19449">
    <property type="entry name" value="DUF5987"/>
    <property type="match status" value="1"/>
</dbReference>